<sequence length="704" mass="80420">MRRARSKLAQVFNARRGTADAADTVNPLYEPLDHERRQIRVLIPLPGQRSDSVACRMKTVSLDDKPEYDAILYVWGDATQRQMIHVNGQDMHVTLSLFLGLRRFRDESKEHPLWVDAVCIDQSNDDEKSKQVSLMGDVYLQSRETQVWLGEKTGSPPGLTDPPLVDKMQIALLAGEDALNLPPCHGDESLTNHLLDKLLSTEKTRRALEEQIATAEIALLDGSFSQFNAFYLLSHLALNKHLHEIVGTTHGDPERVLYAKVRWTVMVFSLWMLLWNPWWHRAWVVQEIILSPKATVTYGRSTMPWPQFSSAVHNFGVHSRTCCYKDYHKLGKADHLVFQAFCLNVEGISAIEYRDWWSELSVRDLLQRTRNRKATLAVDKVYSLLGRQCSRSNILELVPDDRISHSELYRDVAICDTESTGVLQNLEHCEWQLRSEFSSWVPDWTQHLGRNKNTTAITNRCTSMALYNADNLRRGKVAVLDRRILAVEGIFVDGVTEVSEIMAGIGLKHIRSIKELAERHAKENYPADCSRQELFARTMIADCFHRLHFGDEPTPQPRLRRASVKDIEDYQTIWELYLTAEAERDAGRVMPDIFDRAQKTGHVRDSMNFASLDRRFFVTEMGYIGFGPRTMQKRDHVYVLLGGRTPFILRPDQLISPDLAAAMLDLGAPAGLNHSLIGPCFVHGIMDGELVRDRGIELRNIWLV</sequence>
<evidence type="ECO:0000313" key="2">
    <source>
        <dbReference type="EMBL" id="KAJ9665850.1"/>
    </source>
</evidence>
<feature type="domain" description="Heterokaryon incompatibility" evidence="1">
    <location>
        <begin position="68"/>
        <end position="154"/>
    </location>
</feature>
<keyword evidence="3" id="KW-1185">Reference proteome</keyword>
<protein>
    <recommendedName>
        <fullName evidence="1">Heterokaryon incompatibility domain-containing protein</fullName>
    </recommendedName>
</protein>
<dbReference type="EMBL" id="JAPDRL010000024">
    <property type="protein sequence ID" value="KAJ9665850.1"/>
    <property type="molecule type" value="Genomic_DNA"/>
</dbReference>
<dbReference type="InterPro" id="IPR052895">
    <property type="entry name" value="HetReg/Transcr_Mod"/>
</dbReference>
<evidence type="ECO:0000259" key="1">
    <source>
        <dbReference type="Pfam" id="PF06985"/>
    </source>
</evidence>
<dbReference type="PANTHER" id="PTHR24148:SF64">
    <property type="entry name" value="HETEROKARYON INCOMPATIBILITY DOMAIN-CONTAINING PROTEIN"/>
    <property type="match status" value="1"/>
</dbReference>
<proteinExistence type="predicted"/>
<accession>A0ABQ9NTU1</accession>
<organism evidence="2 3">
    <name type="scientific">Coniosporium apollinis</name>
    <dbReference type="NCBI Taxonomy" id="61459"/>
    <lineage>
        <taxon>Eukaryota</taxon>
        <taxon>Fungi</taxon>
        <taxon>Dikarya</taxon>
        <taxon>Ascomycota</taxon>
        <taxon>Pezizomycotina</taxon>
        <taxon>Dothideomycetes</taxon>
        <taxon>Dothideomycetes incertae sedis</taxon>
        <taxon>Coniosporium</taxon>
    </lineage>
</organism>
<dbReference type="PANTHER" id="PTHR24148">
    <property type="entry name" value="ANKYRIN REPEAT DOMAIN-CONTAINING PROTEIN 39 HOMOLOG-RELATED"/>
    <property type="match status" value="1"/>
</dbReference>
<comment type="caution">
    <text evidence="2">The sequence shown here is derived from an EMBL/GenBank/DDBJ whole genome shotgun (WGS) entry which is preliminary data.</text>
</comment>
<gene>
    <name evidence="2" type="ORF">H2201_003974</name>
</gene>
<evidence type="ECO:0000313" key="3">
    <source>
        <dbReference type="Proteomes" id="UP001172684"/>
    </source>
</evidence>
<dbReference type="Pfam" id="PF26639">
    <property type="entry name" value="Het-6_barrel"/>
    <property type="match status" value="1"/>
</dbReference>
<name>A0ABQ9NTU1_9PEZI</name>
<dbReference type="InterPro" id="IPR010730">
    <property type="entry name" value="HET"/>
</dbReference>
<dbReference type="Pfam" id="PF06985">
    <property type="entry name" value="HET"/>
    <property type="match status" value="1"/>
</dbReference>
<reference evidence="2" key="1">
    <citation type="submission" date="2022-10" db="EMBL/GenBank/DDBJ databases">
        <title>Culturing micro-colonial fungi from biological soil crusts in the Mojave desert and describing Neophaeococcomyces mojavensis, and introducing the new genera and species Taxawa tesnikishii.</title>
        <authorList>
            <person name="Kurbessoian T."/>
            <person name="Stajich J.E."/>
        </authorList>
    </citation>
    <scope>NUCLEOTIDE SEQUENCE</scope>
    <source>
        <strain evidence="2">TK_1</strain>
    </source>
</reference>
<dbReference type="Proteomes" id="UP001172684">
    <property type="component" value="Unassembled WGS sequence"/>
</dbReference>